<dbReference type="OrthoDB" id="10267474at2759"/>
<dbReference type="PRINTS" id="PR01046">
    <property type="entry name" value="TRNASYNTHPRO"/>
</dbReference>
<evidence type="ECO:0000313" key="11">
    <source>
        <dbReference type="EMBL" id="PMD17619.1"/>
    </source>
</evidence>
<dbReference type="Gene3D" id="3.30.930.10">
    <property type="entry name" value="Bira Bifunctional Protein, Domain 2"/>
    <property type="match status" value="2"/>
</dbReference>
<dbReference type="EMBL" id="KZ613499">
    <property type="protein sequence ID" value="PMD17619.1"/>
    <property type="molecule type" value="Genomic_DNA"/>
</dbReference>
<evidence type="ECO:0000256" key="4">
    <source>
        <dbReference type="ARBA" id="ARBA00022741"/>
    </source>
</evidence>
<dbReference type="InterPro" id="IPR045864">
    <property type="entry name" value="aa-tRNA-synth_II/BPL/LPL"/>
</dbReference>
<dbReference type="InterPro" id="IPR004154">
    <property type="entry name" value="Anticodon-bd"/>
</dbReference>
<dbReference type="GO" id="GO:0005739">
    <property type="term" value="C:mitochondrion"/>
    <property type="evidence" value="ECO:0007669"/>
    <property type="project" value="TreeGrafter"/>
</dbReference>
<dbReference type="CDD" id="cd00861">
    <property type="entry name" value="ProRS_anticodon_short"/>
    <property type="match status" value="1"/>
</dbReference>
<dbReference type="SUPFAM" id="SSF55681">
    <property type="entry name" value="Class II aaRS and biotin synthetases"/>
    <property type="match status" value="1"/>
</dbReference>
<evidence type="ECO:0000313" key="12">
    <source>
        <dbReference type="Proteomes" id="UP000235672"/>
    </source>
</evidence>
<accession>A0A2J6PUF5</accession>
<evidence type="ECO:0000256" key="6">
    <source>
        <dbReference type="ARBA" id="ARBA00022917"/>
    </source>
</evidence>
<feature type="domain" description="Aminoacyl-transfer RNA synthetases class-II family profile" evidence="10">
    <location>
        <begin position="101"/>
        <end position="556"/>
    </location>
</feature>
<dbReference type="Proteomes" id="UP000235672">
    <property type="component" value="Unassembled WGS sequence"/>
</dbReference>
<dbReference type="PANTHER" id="PTHR42753">
    <property type="entry name" value="MITOCHONDRIAL RIBOSOME PROTEIN L39/PROLYL-TRNA LIGASE FAMILY MEMBER"/>
    <property type="match status" value="1"/>
</dbReference>
<dbReference type="PROSITE" id="PS50862">
    <property type="entry name" value="AA_TRNA_LIGASE_II"/>
    <property type="match status" value="1"/>
</dbReference>
<evidence type="ECO:0000256" key="3">
    <source>
        <dbReference type="ARBA" id="ARBA00022598"/>
    </source>
</evidence>
<evidence type="ECO:0000256" key="8">
    <source>
        <dbReference type="ARBA" id="ARBA00029731"/>
    </source>
</evidence>
<keyword evidence="4" id="KW-0547">Nucleotide-binding</keyword>
<organism evidence="11 12">
    <name type="scientific">Hyaloscypha hepaticicola</name>
    <dbReference type="NCBI Taxonomy" id="2082293"/>
    <lineage>
        <taxon>Eukaryota</taxon>
        <taxon>Fungi</taxon>
        <taxon>Dikarya</taxon>
        <taxon>Ascomycota</taxon>
        <taxon>Pezizomycotina</taxon>
        <taxon>Leotiomycetes</taxon>
        <taxon>Helotiales</taxon>
        <taxon>Hyaloscyphaceae</taxon>
        <taxon>Hyaloscypha</taxon>
    </lineage>
</organism>
<dbReference type="InterPro" id="IPR044140">
    <property type="entry name" value="ProRS_anticodon_short"/>
</dbReference>
<dbReference type="GO" id="GO:0005524">
    <property type="term" value="F:ATP binding"/>
    <property type="evidence" value="ECO:0007669"/>
    <property type="project" value="UniProtKB-KW"/>
</dbReference>
<sequence>MRSLTSSPYLKATEAVRQHPRSFFQENIGHAKCHNGSLFRGLSSHSSGYEAKVDGRARLSKLWVPTGGIAASSAEDPHVKLVRAGFLRQAHSGIFHMLPLGRRVQDKLEALIDKYMFQLGKWNILLPNVCASKVALSSISSQELWTKSGRLEKAGSELFQFRDRKNVRYLLSPTHEEEITSLVSTAVKSYKELPIRLYQISRKYRDERRPRHGLLRSREFIMKDLYTFDLTSSKALATYDQVREVYARLFDELKLPYLVAEADSGNMGGNLSHEFHFPTSKGEDHIISCSSCDYVANEELAKSTVPVPSSRADGSISRSMNRVLDQPEAKMRVWRGISRDRRTLVNVWYPSTIFSVLSPAMIPEVNLHAVKTIFSDLDASVEDPLLFWNTIKNTPGEDKSAGTVPMRLLNLVDGRLPDIAWSKISTKESRIPIWPTSIEVPPPEVDILWISKDPSTHQPLNLLRIVDGDPCSRCSNGNLRVQRAIELGHTFHLGTRYSDTLSATVNVPTESSNALGNEVSASNDVPMQMGCHGIGVSRMIGAVADTLADDKGLNWPRVMAPFEVVIVPGKGLDEAALQVYDVLQAPTGPGTCQLDMILDDRVESFPWKMQDADLVGYPVIIVVGRRWKAENICEVQCRRLKFRQEVPLGELPELVRSVLARL</sequence>
<keyword evidence="5" id="KW-0067">ATP-binding</keyword>
<keyword evidence="3" id="KW-0436">Ligase</keyword>
<dbReference type="Pfam" id="PF03129">
    <property type="entry name" value="HGTP_anticodon"/>
    <property type="match status" value="1"/>
</dbReference>
<evidence type="ECO:0000256" key="1">
    <source>
        <dbReference type="ARBA" id="ARBA00008226"/>
    </source>
</evidence>
<dbReference type="AlphaFoldDB" id="A0A2J6PUF5"/>
<dbReference type="Pfam" id="PF00587">
    <property type="entry name" value="tRNA-synt_2b"/>
    <property type="match status" value="1"/>
</dbReference>
<dbReference type="Gene3D" id="3.40.50.800">
    <property type="entry name" value="Anticodon-binding domain"/>
    <property type="match status" value="1"/>
</dbReference>
<dbReference type="InterPro" id="IPR050062">
    <property type="entry name" value="Pro-tRNA_synthetase"/>
</dbReference>
<keyword evidence="6" id="KW-0648">Protein biosynthesis</keyword>
<evidence type="ECO:0000259" key="10">
    <source>
        <dbReference type="PROSITE" id="PS50862"/>
    </source>
</evidence>
<dbReference type="InterPro" id="IPR006195">
    <property type="entry name" value="aa-tRNA-synth_II"/>
</dbReference>
<dbReference type="SUPFAM" id="SSF52954">
    <property type="entry name" value="Class II aaRS ABD-related"/>
    <property type="match status" value="1"/>
</dbReference>
<name>A0A2J6PUF5_9HELO</name>
<evidence type="ECO:0000256" key="2">
    <source>
        <dbReference type="ARBA" id="ARBA00012831"/>
    </source>
</evidence>
<dbReference type="InterPro" id="IPR036621">
    <property type="entry name" value="Anticodon-bd_dom_sf"/>
</dbReference>
<keyword evidence="7 11" id="KW-0030">Aminoacyl-tRNA synthetase</keyword>
<gene>
    <name evidence="11" type="ORF">NA56DRAFT_606102</name>
</gene>
<dbReference type="PANTHER" id="PTHR42753:SF2">
    <property type="entry name" value="PROLINE--TRNA LIGASE"/>
    <property type="match status" value="1"/>
</dbReference>
<reference evidence="11 12" key="1">
    <citation type="submission" date="2016-05" db="EMBL/GenBank/DDBJ databases">
        <title>A degradative enzymes factory behind the ericoid mycorrhizal symbiosis.</title>
        <authorList>
            <consortium name="DOE Joint Genome Institute"/>
            <person name="Martino E."/>
            <person name="Morin E."/>
            <person name="Grelet G."/>
            <person name="Kuo A."/>
            <person name="Kohler A."/>
            <person name="Daghino S."/>
            <person name="Barry K."/>
            <person name="Choi C."/>
            <person name="Cichocki N."/>
            <person name="Clum A."/>
            <person name="Copeland A."/>
            <person name="Hainaut M."/>
            <person name="Haridas S."/>
            <person name="Labutti K."/>
            <person name="Lindquist E."/>
            <person name="Lipzen A."/>
            <person name="Khouja H.-R."/>
            <person name="Murat C."/>
            <person name="Ohm R."/>
            <person name="Olson A."/>
            <person name="Spatafora J."/>
            <person name="Veneault-Fourrey C."/>
            <person name="Henrissat B."/>
            <person name="Grigoriev I."/>
            <person name="Martin F."/>
            <person name="Perotto S."/>
        </authorList>
    </citation>
    <scope>NUCLEOTIDE SEQUENCE [LARGE SCALE GENOMIC DNA]</scope>
    <source>
        <strain evidence="11 12">UAMH 7357</strain>
    </source>
</reference>
<evidence type="ECO:0000256" key="9">
    <source>
        <dbReference type="ARBA" id="ARBA00047671"/>
    </source>
</evidence>
<dbReference type="GO" id="GO:0004827">
    <property type="term" value="F:proline-tRNA ligase activity"/>
    <property type="evidence" value="ECO:0007669"/>
    <property type="project" value="UniProtKB-EC"/>
</dbReference>
<dbReference type="EC" id="6.1.1.15" evidence="2"/>
<dbReference type="InterPro" id="IPR002316">
    <property type="entry name" value="Pro-tRNA-ligase_IIa"/>
</dbReference>
<keyword evidence="12" id="KW-1185">Reference proteome</keyword>
<dbReference type="GO" id="GO:0006433">
    <property type="term" value="P:prolyl-tRNA aminoacylation"/>
    <property type="evidence" value="ECO:0007669"/>
    <property type="project" value="InterPro"/>
</dbReference>
<proteinExistence type="inferred from homology"/>
<dbReference type="InterPro" id="IPR002314">
    <property type="entry name" value="aa-tRNA-synt_IIb"/>
</dbReference>
<dbReference type="STRING" id="1745343.A0A2J6PUF5"/>
<protein>
    <recommendedName>
        <fullName evidence="2">proline--tRNA ligase</fullName>
        <ecNumber evidence="2">6.1.1.15</ecNumber>
    </recommendedName>
    <alternativeName>
        <fullName evidence="8">Prolyl-tRNA synthetase</fullName>
    </alternativeName>
</protein>
<comment type="catalytic activity">
    <reaction evidence="9">
        <text>tRNA(Pro) + L-proline + ATP = L-prolyl-tRNA(Pro) + AMP + diphosphate</text>
        <dbReference type="Rhea" id="RHEA:14305"/>
        <dbReference type="Rhea" id="RHEA-COMP:9700"/>
        <dbReference type="Rhea" id="RHEA-COMP:9702"/>
        <dbReference type="ChEBI" id="CHEBI:30616"/>
        <dbReference type="ChEBI" id="CHEBI:33019"/>
        <dbReference type="ChEBI" id="CHEBI:60039"/>
        <dbReference type="ChEBI" id="CHEBI:78442"/>
        <dbReference type="ChEBI" id="CHEBI:78532"/>
        <dbReference type="ChEBI" id="CHEBI:456215"/>
        <dbReference type="EC" id="6.1.1.15"/>
    </reaction>
</comment>
<evidence type="ECO:0000256" key="7">
    <source>
        <dbReference type="ARBA" id="ARBA00023146"/>
    </source>
</evidence>
<evidence type="ECO:0000256" key="5">
    <source>
        <dbReference type="ARBA" id="ARBA00022840"/>
    </source>
</evidence>
<comment type="similarity">
    <text evidence="1">Belongs to the class-II aminoacyl-tRNA synthetase family.</text>
</comment>